<evidence type="ECO:0000313" key="2">
    <source>
        <dbReference type="Proteomes" id="UP000037425"/>
    </source>
</evidence>
<gene>
    <name evidence="1" type="ORF">AC244_27820</name>
</gene>
<dbReference type="InterPro" id="IPR029032">
    <property type="entry name" value="AhpD-like"/>
</dbReference>
<dbReference type="SUPFAM" id="SSF69118">
    <property type="entry name" value="AhpD-like"/>
    <property type="match status" value="1"/>
</dbReference>
<sequence length="205" mass="22006">MTTSTPDIIDLLAGIKPGSSLDRIRTQRPETREQAQKSYLALFEPDNFGDVSLVERQAIASFIAGLHRQPDIFEFYVSPLEESEANRWLVEVIKAEIGAAQAVGPYGQYPAGPLSVEEASGPIYQVSNAGREALGAKLAAALEHAHLLVFHLRDASPKALQALIDAGWTTDGIVTLSQLVSFVAFQIRVIAGLGLLAASNRRAAA</sequence>
<dbReference type="NCBIfam" id="TIGR04029">
    <property type="entry name" value="CMD_Avi_7170"/>
    <property type="match status" value="1"/>
</dbReference>
<organism evidence="1 2">
    <name type="scientific">Ensifer adhaerens</name>
    <name type="common">Sinorhizobium morelense</name>
    <dbReference type="NCBI Taxonomy" id="106592"/>
    <lineage>
        <taxon>Bacteria</taxon>
        <taxon>Pseudomonadati</taxon>
        <taxon>Pseudomonadota</taxon>
        <taxon>Alphaproteobacteria</taxon>
        <taxon>Hyphomicrobiales</taxon>
        <taxon>Rhizobiaceae</taxon>
        <taxon>Sinorhizobium/Ensifer group</taxon>
        <taxon>Ensifer</taxon>
    </lineage>
</organism>
<dbReference type="Proteomes" id="UP000037425">
    <property type="component" value="Unassembled WGS sequence"/>
</dbReference>
<dbReference type="InterPro" id="IPR023982">
    <property type="entry name" value="CHP04029_CMD-like"/>
</dbReference>
<accession>A0A0L8BI95</accession>
<evidence type="ECO:0000313" key="1">
    <source>
        <dbReference type="EMBL" id="KOF14275.1"/>
    </source>
</evidence>
<dbReference type="PATRIC" id="fig|106592.7.peg.4366"/>
<reference evidence="2" key="1">
    <citation type="submission" date="2015-07" db="EMBL/GenBank/DDBJ databases">
        <title>Whole genome sequence of an Ensifer adhaerens strain isolated from a cave pool in the Wind Cave National Park.</title>
        <authorList>
            <person name="Eng W.W.H."/>
            <person name="Gan H.M."/>
            <person name="Barton H.A."/>
            <person name="Savka M.A."/>
        </authorList>
    </citation>
    <scope>NUCLEOTIDE SEQUENCE [LARGE SCALE GENOMIC DNA]</scope>
    <source>
        <strain evidence="2">SD006</strain>
    </source>
</reference>
<dbReference type="OrthoDB" id="8718286at2"/>
<dbReference type="EMBL" id="LGAP01000028">
    <property type="protein sequence ID" value="KOF14275.1"/>
    <property type="molecule type" value="Genomic_DNA"/>
</dbReference>
<comment type="caution">
    <text evidence="1">The sequence shown here is derived from an EMBL/GenBank/DDBJ whole genome shotgun (WGS) entry which is preliminary data.</text>
</comment>
<proteinExistence type="predicted"/>
<dbReference type="AlphaFoldDB" id="A0A0L8BI95"/>
<protein>
    <submittedName>
        <fullName evidence="1">Avi_7170 family CMD domain-containing protein</fullName>
    </submittedName>
</protein>
<dbReference type="Gene3D" id="1.20.1290.10">
    <property type="entry name" value="AhpD-like"/>
    <property type="match status" value="1"/>
</dbReference>
<dbReference type="RefSeq" id="WP_053252044.1">
    <property type="nucleotide sequence ID" value="NZ_LGAP01000028.1"/>
</dbReference>
<name>A0A0L8BI95_ENSAD</name>